<sequence>MSILSRSRLPARQVSLALRANRAMPIRFASGAAYEPIPFKYKHKGRFAIKLTTFLLIGFTLPGWAAAYQIAKK</sequence>
<protein>
    <submittedName>
        <fullName evidence="1">Uncharacterized protein</fullName>
    </submittedName>
</protein>
<reference evidence="1" key="1">
    <citation type="submission" date="2021-02" db="EMBL/GenBank/DDBJ databases">
        <authorList>
            <consortium name="DOE Joint Genome Institute"/>
            <person name="Ahrendt S."/>
            <person name="Looney B.P."/>
            <person name="Miyauchi S."/>
            <person name="Morin E."/>
            <person name="Drula E."/>
            <person name="Courty P.E."/>
            <person name="Chicoki N."/>
            <person name="Fauchery L."/>
            <person name="Kohler A."/>
            <person name="Kuo A."/>
            <person name="Labutti K."/>
            <person name="Pangilinan J."/>
            <person name="Lipzen A."/>
            <person name="Riley R."/>
            <person name="Andreopoulos W."/>
            <person name="He G."/>
            <person name="Johnson J."/>
            <person name="Barry K.W."/>
            <person name="Grigoriev I.V."/>
            <person name="Nagy L."/>
            <person name="Hibbett D."/>
            <person name="Henrissat B."/>
            <person name="Matheny P.B."/>
            <person name="Labbe J."/>
            <person name="Martin F."/>
        </authorList>
    </citation>
    <scope>NUCLEOTIDE SEQUENCE</scope>
    <source>
        <strain evidence="1">EC-137</strain>
    </source>
</reference>
<evidence type="ECO:0000313" key="2">
    <source>
        <dbReference type="Proteomes" id="UP000814128"/>
    </source>
</evidence>
<accession>A0ACB8QVY0</accession>
<name>A0ACB8QVY0_9AGAM</name>
<reference evidence="1" key="2">
    <citation type="journal article" date="2022" name="New Phytol.">
        <title>Evolutionary transition to the ectomycorrhizal habit in the genomes of a hyperdiverse lineage of mushroom-forming fungi.</title>
        <authorList>
            <person name="Looney B."/>
            <person name="Miyauchi S."/>
            <person name="Morin E."/>
            <person name="Drula E."/>
            <person name="Courty P.E."/>
            <person name="Kohler A."/>
            <person name="Kuo A."/>
            <person name="LaButti K."/>
            <person name="Pangilinan J."/>
            <person name="Lipzen A."/>
            <person name="Riley R."/>
            <person name="Andreopoulos W."/>
            <person name="He G."/>
            <person name="Johnson J."/>
            <person name="Nolan M."/>
            <person name="Tritt A."/>
            <person name="Barry K.W."/>
            <person name="Grigoriev I.V."/>
            <person name="Nagy L.G."/>
            <person name="Hibbett D."/>
            <person name="Henrissat B."/>
            <person name="Matheny P.B."/>
            <person name="Labbe J."/>
            <person name="Martin F.M."/>
        </authorList>
    </citation>
    <scope>NUCLEOTIDE SEQUENCE</scope>
    <source>
        <strain evidence="1">EC-137</strain>
    </source>
</reference>
<proteinExistence type="predicted"/>
<dbReference type="Proteomes" id="UP000814128">
    <property type="component" value="Unassembled WGS sequence"/>
</dbReference>
<dbReference type="EMBL" id="MU273481">
    <property type="protein sequence ID" value="KAI0035663.1"/>
    <property type="molecule type" value="Genomic_DNA"/>
</dbReference>
<organism evidence="1 2">
    <name type="scientific">Vararia minispora EC-137</name>
    <dbReference type="NCBI Taxonomy" id="1314806"/>
    <lineage>
        <taxon>Eukaryota</taxon>
        <taxon>Fungi</taxon>
        <taxon>Dikarya</taxon>
        <taxon>Basidiomycota</taxon>
        <taxon>Agaricomycotina</taxon>
        <taxon>Agaricomycetes</taxon>
        <taxon>Russulales</taxon>
        <taxon>Lachnocladiaceae</taxon>
        <taxon>Vararia</taxon>
    </lineage>
</organism>
<evidence type="ECO:0000313" key="1">
    <source>
        <dbReference type="EMBL" id="KAI0035663.1"/>
    </source>
</evidence>
<gene>
    <name evidence="1" type="ORF">K488DRAFT_82850</name>
</gene>
<comment type="caution">
    <text evidence="1">The sequence shown here is derived from an EMBL/GenBank/DDBJ whole genome shotgun (WGS) entry which is preliminary data.</text>
</comment>
<keyword evidence="2" id="KW-1185">Reference proteome</keyword>